<gene>
    <name evidence="4" type="ORF">GBAR_LOCUS13229</name>
</gene>
<feature type="non-terminal residue" evidence="4">
    <location>
        <position position="414"/>
    </location>
</feature>
<name>A0AA35S4T2_GEOBA</name>
<evidence type="ECO:0000313" key="4">
    <source>
        <dbReference type="EMBL" id="CAI8022552.1"/>
    </source>
</evidence>
<dbReference type="SUPFAM" id="SSF49562">
    <property type="entry name" value="C2 domain (Calcium/lipid-binding domain, CaLB)"/>
    <property type="match status" value="1"/>
</dbReference>
<dbReference type="AlphaFoldDB" id="A0AA35S4T2"/>
<protein>
    <submittedName>
        <fullName evidence="4">Synaptotagmin-4</fullName>
    </submittedName>
</protein>
<dbReference type="Gene3D" id="2.60.40.150">
    <property type="entry name" value="C2 domain"/>
    <property type="match status" value="1"/>
</dbReference>
<dbReference type="PANTHER" id="PTHR10024">
    <property type="entry name" value="SYNAPTOTAGMIN"/>
    <property type="match status" value="1"/>
</dbReference>
<dbReference type="GO" id="GO:0005509">
    <property type="term" value="F:calcium ion binding"/>
    <property type="evidence" value="ECO:0007669"/>
    <property type="project" value="TreeGrafter"/>
</dbReference>
<reference evidence="4" key="1">
    <citation type="submission" date="2023-03" db="EMBL/GenBank/DDBJ databases">
        <authorList>
            <person name="Steffen K."/>
            <person name="Cardenas P."/>
        </authorList>
    </citation>
    <scope>NUCLEOTIDE SEQUENCE</scope>
</reference>
<feature type="domain" description="C2" evidence="3">
    <location>
        <begin position="222"/>
        <end position="348"/>
    </location>
</feature>
<organism evidence="4 5">
    <name type="scientific">Geodia barretti</name>
    <name type="common">Barrett's horny sponge</name>
    <dbReference type="NCBI Taxonomy" id="519541"/>
    <lineage>
        <taxon>Eukaryota</taxon>
        <taxon>Metazoa</taxon>
        <taxon>Porifera</taxon>
        <taxon>Demospongiae</taxon>
        <taxon>Heteroscleromorpha</taxon>
        <taxon>Tetractinellida</taxon>
        <taxon>Astrophorina</taxon>
        <taxon>Geodiidae</taxon>
        <taxon>Geodia</taxon>
    </lineage>
</organism>
<feature type="compositionally biased region" description="Polar residues" evidence="1">
    <location>
        <begin position="1"/>
        <end position="18"/>
    </location>
</feature>
<proteinExistence type="predicted"/>
<evidence type="ECO:0000313" key="5">
    <source>
        <dbReference type="Proteomes" id="UP001174909"/>
    </source>
</evidence>
<evidence type="ECO:0000256" key="2">
    <source>
        <dbReference type="SAM" id="Phobius"/>
    </source>
</evidence>
<evidence type="ECO:0000259" key="3">
    <source>
        <dbReference type="PROSITE" id="PS50004"/>
    </source>
</evidence>
<dbReference type="GO" id="GO:0005544">
    <property type="term" value="F:calcium-dependent phospholipid binding"/>
    <property type="evidence" value="ECO:0007669"/>
    <property type="project" value="TreeGrafter"/>
</dbReference>
<feature type="transmembrane region" description="Helical" evidence="2">
    <location>
        <begin position="28"/>
        <end position="56"/>
    </location>
</feature>
<dbReference type="GO" id="GO:0030276">
    <property type="term" value="F:clathrin binding"/>
    <property type="evidence" value="ECO:0007669"/>
    <property type="project" value="TreeGrafter"/>
</dbReference>
<keyword evidence="2" id="KW-1133">Transmembrane helix</keyword>
<dbReference type="GO" id="GO:0000149">
    <property type="term" value="F:SNARE binding"/>
    <property type="evidence" value="ECO:0007669"/>
    <property type="project" value="TreeGrafter"/>
</dbReference>
<feature type="region of interest" description="Disordered" evidence="1">
    <location>
        <begin position="102"/>
        <end position="188"/>
    </location>
</feature>
<dbReference type="Pfam" id="PF00168">
    <property type="entry name" value="C2"/>
    <property type="match status" value="1"/>
</dbReference>
<dbReference type="GO" id="GO:0005886">
    <property type="term" value="C:plasma membrane"/>
    <property type="evidence" value="ECO:0007669"/>
    <property type="project" value="TreeGrafter"/>
</dbReference>
<dbReference type="PROSITE" id="PS50004">
    <property type="entry name" value="C2"/>
    <property type="match status" value="1"/>
</dbReference>
<dbReference type="EMBL" id="CASHTH010001963">
    <property type="protein sequence ID" value="CAI8022552.1"/>
    <property type="molecule type" value="Genomic_DNA"/>
</dbReference>
<feature type="region of interest" description="Disordered" evidence="1">
    <location>
        <begin position="1"/>
        <end position="24"/>
    </location>
</feature>
<keyword evidence="5" id="KW-1185">Reference proteome</keyword>
<evidence type="ECO:0000256" key="1">
    <source>
        <dbReference type="SAM" id="MobiDB-lite"/>
    </source>
</evidence>
<dbReference type="GO" id="GO:0070382">
    <property type="term" value="C:exocytic vesicle"/>
    <property type="evidence" value="ECO:0007669"/>
    <property type="project" value="TreeGrafter"/>
</dbReference>
<dbReference type="InterPro" id="IPR035892">
    <property type="entry name" value="C2_domain_sf"/>
</dbReference>
<dbReference type="GO" id="GO:0001786">
    <property type="term" value="F:phosphatidylserine binding"/>
    <property type="evidence" value="ECO:0007669"/>
    <property type="project" value="TreeGrafter"/>
</dbReference>
<dbReference type="Proteomes" id="UP001174909">
    <property type="component" value="Unassembled WGS sequence"/>
</dbReference>
<accession>A0AA35S4T2</accession>
<keyword evidence="2" id="KW-0812">Transmembrane</keyword>
<dbReference type="SMART" id="SM00239">
    <property type="entry name" value="C2"/>
    <property type="match status" value="1"/>
</dbReference>
<keyword evidence="2" id="KW-0472">Membrane</keyword>
<sequence length="414" mass="45812">MATSPRATPGITHSQTDSGGDKPSGSEMAIYVGLPLIIAIFLAIVALLLLLVYFILRAKNKQRYSKVPQKKKTLTNLSTLPYPSIKPPTIKIDGAPVPDMSFTVAPQLPDPAASQRYPFLKHKRQQNRTIRDGEKKKKHGNGRSKNGKQWAGELDKSADSGTQSASPPDVSPPRDGERVHNGPRKGSLVSLSQFGEKHAMADAFMISAAKKQVGRNPGSADKLPEIFLALTYLREKTTLVVNVERVVGLPPRDDGAEVDAYVRLFFVPRVPEMAQRKTSKTRTAKRELDPVFHEEIQYEAMSEEEVVNSTLHVQVLDYRAYGRHNIIGQGEISLGQVLLGEDREPVVLQLHTPRTTLSHGTVLLSLCYTTGTKKLSVILLRAKDLNRENSKETGKSLQQPSLWLIYIAGRIGMW</sequence>
<dbReference type="InterPro" id="IPR000008">
    <property type="entry name" value="C2_dom"/>
</dbReference>
<feature type="compositionally biased region" description="Basic residues" evidence="1">
    <location>
        <begin position="136"/>
        <end position="146"/>
    </location>
</feature>
<comment type="caution">
    <text evidence="4">The sequence shown here is derived from an EMBL/GenBank/DDBJ whole genome shotgun (WGS) entry which is preliminary data.</text>
</comment>
<dbReference type="GO" id="GO:0017156">
    <property type="term" value="P:calcium-ion regulated exocytosis"/>
    <property type="evidence" value="ECO:0007669"/>
    <property type="project" value="TreeGrafter"/>
</dbReference>